<reference evidence="1" key="2">
    <citation type="submission" date="2011-02" db="EMBL/GenBank/DDBJ databases">
        <authorList>
            <person name="MacLean D."/>
        </authorList>
    </citation>
    <scope>NUCLEOTIDE SEQUENCE</scope>
</reference>
<dbReference type="AlphaFoldDB" id="F0WYE8"/>
<proteinExistence type="predicted"/>
<organism evidence="1">
    <name type="scientific">Albugo laibachii Nc14</name>
    <dbReference type="NCBI Taxonomy" id="890382"/>
    <lineage>
        <taxon>Eukaryota</taxon>
        <taxon>Sar</taxon>
        <taxon>Stramenopiles</taxon>
        <taxon>Oomycota</taxon>
        <taxon>Peronosporomycetes</taxon>
        <taxon>Albuginales</taxon>
        <taxon>Albuginaceae</taxon>
        <taxon>Albugo</taxon>
    </lineage>
</organism>
<reference evidence="1" key="1">
    <citation type="journal article" date="2011" name="PLoS Biol.">
        <title>Gene gain and loss during evolution of obligate parasitism in the white rust pathogen of Arabidopsis thaliana.</title>
        <authorList>
            <person name="Kemen E."/>
            <person name="Gardiner A."/>
            <person name="Schultz-Larsen T."/>
            <person name="Kemen A.C."/>
            <person name="Balmuth A.L."/>
            <person name="Robert-Seilaniantz A."/>
            <person name="Bailey K."/>
            <person name="Holub E."/>
            <person name="Studholme D.J."/>
            <person name="Maclean D."/>
            <person name="Jones J.D."/>
        </authorList>
    </citation>
    <scope>NUCLEOTIDE SEQUENCE</scope>
</reference>
<protein>
    <submittedName>
        <fullName evidence="1">AlNc14C380G11209 protein</fullName>
    </submittedName>
</protein>
<evidence type="ECO:0000313" key="1">
    <source>
        <dbReference type="EMBL" id="CCA26502.1"/>
    </source>
</evidence>
<dbReference type="EMBL" id="FR824424">
    <property type="protein sequence ID" value="CCA26502.1"/>
    <property type="molecule type" value="Genomic_DNA"/>
</dbReference>
<accession>F0WYE8</accession>
<dbReference type="HOGENOM" id="CLU_3072672_0_0_1"/>
<name>F0WYE8_9STRA</name>
<sequence length="53" mass="5944">MKSWNPGNYHKQVQKHPHQAVMDIAILCVKLLRSGGNHTNMGVFIGLDPFGKE</sequence>
<gene>
    <name evidence="1" type="primary">AlNc14C380G11209</name>
    <name evidence="1" type="ORF">ALNC14_126460</name>
</gene>